<dbReference type="GeneID" id="105434342"/>
<reference evidence="2" key="1">
    <citation type="submission" date="2025-08" db="UniProtKB">
        <authorList>
            <consortium name="RefSeq"/>
        </authorList>
    </citation>
    <scope>IDENTIFICATION</scope>
</reference>
<gene>
    <name evidence="2" type="primary">LOC105434342</name>
</gene>
<dbReference type="Proteomes" id="UP000504615">
    <property type="component" value="Unplaced"/>
</dbReference>
<dbReference type="RefSeq" id="XP_011648342.2">
    <property type="nucleotide sequence ID" value="XM_011650040.2"/>
</dbReference>
<sequence>MNDVMGLEDTENEYLSSNFFKVGRMRESNVPQDTQLRLRKSPRKRFKIVQTSVSLVIEQLKNIFRYPSNFMSQIRIRRNWRPEFLTRYLCDNQRDYNGEYNMLRHDKRSFVLEAPRIYSIGLHFAKDLSENDGLSSSYDAIRNFKKRLNIIRRPIMCKYWDAQSNLSADISFEVHTNHQTVIIGCTDSAKIISRCDQNKKSNHDSHRDQSYKYIERKEDGDTSDTLQNDYTSGDCSFIRDNFKNLPVKKNHKCVNSCMTKDAQIQTSSRKSLRRRKTKRRSRLMTEKICHRQHCDDESQTIATGLHNSSGRSHRDEPWLCVRLLESKRAEYINKFTAVNRQIEEITATLRETCCSDENLRSNPENCGGHFSSTCVDTKVNTIRDESRSTIAKGKNMLEEKGDLLNVKRTTGESRNDRNKHTQEISHIDNLNNGTVSKNTIASTGNPEKIPHFFFGCDSARAFAIKEMVHPSNKTFKSKTKVKGRFVKRTPSDLDLIKDDDDEFQEFSIENESFDEVCPKNDFAISRDDKHTRDLTAGLADLEEARYRKKIVEEKIGEVAILENIKKRIDRDFDDPPSEKSENDTEDFFTISQKSSNLHRRFYDVAPSSENVISLMRVKKSKSMPMIASRSTNFDSTQFCNPISTDVMSEYLSKNSTISKYFSCMRIPSLISSTKNENKSAVETVNKSTIDSSSRSNYLYYDCSYSNLSLNSLSNLDSNLGRSYSNPEYIARRDPSAQYTPSNKCLIETMNEPIDTFEISEDREGSADNKIYDCERRIIGASKREGKESYFEPEKRYAADSTFETSKLSRYVGSTDSGVFSSSLIDLYPPESSFDIGKPEFKRKCCAKKLDKSSIVDSDSESSCTDDTLDRKVNDVVRNLTKNLILCERRAKMRLKARDAYHSRDILSSACKLNECLVDTRCDFFSSSRQLNEDERITSISTPSLLSLSDSDIEDCELRRQHLFC</sequence>
<dbReference type="KEGG" id="pbar:105434342"/>
<keyword evidence="1" id="KW-1185">Reference proteome</keyword>
<protein>
    <submittedName>
        <fullName evidence="2">Uncharacterized protein LOC105434342</fullName>
    </submittedName>
</protein>
<name>A0A6I9WVK1_9HYME</name>
<dbReference type="AlphaFoldDB" id="A0A6I9WVK1"/>
<dbReference type="OrthoDB" id="7617407at2759"/>
<organism evidence="1 2">
    <name type="scientific">Pogonomyrmex barbatus</name>
    <name type="common">red harvester ant</name>
    <dbReference type="NCBI Taxonomy" id="144034"/>
    <lineage>
        <taxon>Eukaryota</taxon>
        <taxon>Metazoa</taxon>
        <taxon>Ecdysozoa</taxon>
        <taxon>Arthropoda</taxon>
        <taxon>Hexapoda</taxon>
        <taxon>Insecta</taxon>
        <taxon>Pterygota</taxon>
        <taxon>Neoptera</taxon>
        <taxon>Endopterygota</taxon>
        <taxon>Hymenoptera</taxon>
        <taxon>Apocrita</taxon>
        <taxon>Aculeata</taxon>
        <taxon>Formicoidea</taxon>
        <taxon>Formicidae</taxon>
        <taxon>Myrmicinae</taxon>
        <taxon>Pogonomyrmex</taxon>
    </lineage>
</organism>
<accession>A0A6I9WVK1</accession>
<proteinExistence type="predicted"/>
<evidence type="ECO:0000313" key="1">
    <source>
        <dbReference type="Proteomes" id="UP000504615"/>
    </source>
</evidence>
<evidence type="ECO:0000313" key="2">
    <source>
        <dbReference type="RefSeq" id="XP_011648342.2"/>
    </source>
</evidence>